<evidence type="ECO:0000313" key="2">
    <source>
        <dbReference type="EMBL" id="GLK00423.1"/>
    </source>
</evidence>
<accession>A0A9W6HQ43</accession>
<evidence type="ECO:0000256" key="1">
    <source>
        <dbReference type="SAM" id="MobiDB-lite"/>
    </source>
</evidence>
<reference evidence="2" key="1">
    <citation type="journal article" date="2014" name="Int. J. Syst. Evol. Microbiol.">
        <title>Complete genome sequence of Corynebacterium casei LMG S-19264T (=DSM 44701T), isolated from a smear-ripened cheese.</title>
        <authorList>
            <consortium name="US DOE Joint Genome Institute (JGI-PGF)"/>
            <person name="Walter F."/>
            <person name="Albersmeier A."/>
            <person name="Kalinowski J."/>
            <person name="Ruckert C."/>
        </authorList>
    </citation>
    <scope>NUCLEOTIDE SEQUENCE</scope>
    <source>
        <strain evidence="2">VKM Ac-1958</strain>
    </source>
</reference>
<proteinExistence type="predicted"/>
<comment type="caution">
    <text evidence="2">The sequence shown here is derived from an EMBL/GenBank/DDBJ whole genome shotgun (WGS) entry which is preliminary data.</text>
</comment>
<reference evidence="2" key="2">
    <citation type="submission" date="2023-01" db="EMBL/GenBank/DDBJ databases">
        <authorList>
            <person name="Sun Q."/>
            <person name="Evtushenko L."/>
        </authorList>
    </citation>
    <scope>NUCLEOTIDE SEQUENCE</scope>
    <source>
        <strain evidence="2">VKM Ac-1958</strain>
    </source>
</reference>
<feature type="compositionally biased region" description="Basic and acidic residues" evidence="1">
    <location>
        <begin position="39"/>
        <end position="49"/>
    </location>
</feature>
<gene>
    <name evidence="2" type="ORF">GCM10017596_01380</name>
</gene>
<name>A0A9W6HQ43_9MICO</name>
<keyword evidence="3" id="KW-1185">Reference proteome</keyword>
<sequence>MSSKENEADPGAGVSEKQEASWAEDVASHWHEYAPSAATRERTAARHIDGPSQES</sequence>
<evidence type="ECO:0000313" key="3">
    <source>
        <dbReference type="Proteomes" id="UP001142325"/>
    </source>
</evidence>
<feature type="region of interest" description="Disordered" evidence="1">
    <location>
        <begin position="1"/>
        <end position="55"/>
    </location>
</feature>
<dbReference type="AlphaFoldDB" id="A0A9W6HQ43"/>
<dbReference type="Proteomes" id="UP001142325">
    <property type="component" value="Unassembled WGS sequence"/>
</dbReference>
<protein>
    <submittedName>
        <fullName evidence="2">Uncharacterized protein</fullName>
    </submittedName>
</protein>
<organism evidence="2 3">
    <name type="scientific">Microbacterium keratanolyticum</name>
    <dbReference type="NCBI Taxonomy" id="67574"/>
    <lineage>
        <taxon>Bacteria</taxon>
        <taxon>Bacillati</taxon>
        <taxon>Actinomycetota</taxon>
        <taxon>Actinomycetes</taxon>
        <taxon>Micrococcales</taxon>
        <taxon>Microbacteriaceae</taxon>
        <taxon>Microbacterium</taxon>
    </lineage>
</organism>
<dbReference type="EMBL" id="BSET01000001">
    <property type="protein sequence ID" value="GLK00423.1"/>
    <property type="molecule type" value="Genomic_DNA"/>
</dbReference>